<reference evidence="4 5" key="1">
    <citation type="submission" date="2019-03" db="EMBL/GenBank/DDBJ databases">
        <title>Subsurface microbial communities from deep shales in Ohio and West Virginia, USA.</title>
        <authorList>
            <person name="Wrighton K."/>
        </authorList>
    </citation>
    <scope>NUCLEOTIDE SEQUENCE [LARGE SCALE GENOMIC DNA]</scope>
    <source>
        <strain evidence="4 5">MSL 6dP</strain>
    </source>
</reference>
<evidence type="ECO:0000259" key="3">
    <source>
        <dbReference type="SMART" id="SM00909"/>
    </source>
</evidence>
<evidence type="ECO:0000313" key="5">
    <source>
        <dbReference type="Proteomes" id="UP000295832"/>
    </source>
</evidence>
<gene>
    <name evidence="4" type="ORF">C7959_1388</name>
</gene>
<dbReference type="PANTHER" id="PTHR30404">
    <property type="entry name" value="N-ACETYLMURAMOYL-L-ALANINE AMIDASE"/>
    <property type="match status" value="1"/>
</dbReference>
<feature type="domain" description="MurNAc-LAA" evidence="2">
    <location>
        <begin position="110"/>
        <end position="220"/>
    </location>
</feature>
<dbReference type="InterPro" id="IPR019606">
    <property type="entry name" value="GerMN"/>
</dbReference>
<comment type="caution">
    <text evidence="4">The sequence shown here is derived from an EMBL/GenBank/DDBJ whole genome shotgun (WGS) entry which is preliminary data.</text>
</comment>
<dbReference type="SMART" id="SM00646">
    <property type="entry name" value="Ami_3"/>
    <property type="match status" value="1"/>
</dbReference>
<proteinExistence type="predicted"/>
<dbReference type="AlphaFoldDB" id="A0A4R8GLR4"/>
<dbReference type="PANTHER" id="PTHR30404:SF0">
    <property type="entry name" value="N-ACETYLMURAMOYL-L-ALANINE AMIDASE AMIC"/>
    <property type="match status" value="1"/>
</dbReference>
<sequence>MKSLKVYFISPLAIILSLLFIFILSFAITFTVKSTENYSKLDKTIIIDAGHGGIDVGANKANILEKDINLAIAKKLDTFFDDRGNIKTIMIRTEDELYEDDRNKDIVHRAELIQESKADILISIHVNSFPSSQSFGGQTFYKPKSEKSKELANFVQEKLVEIQPKNYRRIKEGPYYILRKSKIPSVIVEVGFISNLEDRKRISNSKEQDKIAKGIGEGIINYLNHNLKINPQDKPSLGNNNIKNSIKLYFGDYSFKGEEKLSSEEINLKNLKVINLNNISPIETLATHVIKELLKGPHLNHHFKLIPNSTKLLEINIIDKIAYINFNQEFISNNTSGIGEWLKIRSVIKTMTQIPGIEKVQLLVEGKHLSTSHFFLNHPLN</sequence>
<feature type="domain" description="GerMN" evidence="3">
    <location>
        <begin position="286"/>
        <end position="373"/>
    </location>
</feature>
<dbReference type="GO" id="GO:0009253">
    <property type="term" value="P:peptidoglycan catabolic process"/>
    <property type="evidence" value="ECO:0007669"/>
    <property type="project" value="InterPro"/>
</dbReference>
<dbReference type="InterPro" id="IPR050695">
    <property type="entry name" value="N-acetylmuramoyl_amidase_3"/>
</dbReference>
<dbReference type="CDD" id="cd02696">
    <property type="entry name" value="MurNAc-LAA"/>
    <property type="match status" value="1"/>
</dbReference>
<accession>A0A4R8GLR4</accession>
<dbReference type="Gene3D" id="3.40.630.40">
    <property type="entry name" value="Zn-dependent exopeptidases"/>
    <property type="match status" value="1"/>
</dbReference>
<evidence type="ECO:0000259" key="2">
    <source>
        <dbReference type="SMART" id="SM00646"/>
    </source>
</evidence>
<dbReference type="InterPro" id="IPR002508">
    <property type="entry name" value="MurNAc-LAA_cat"/>
</dbReference>
<organism evidence="4 5">
    <name type="scientific">Orenia marismortui</name>
    <dbReference type="NCBI Taxonomy" id="46469"/>
    <lineage>
        <taxon>Bacteria</taxon>
        <taxon>Bacillati</taxon>
        <taxon>Bacillota</taxon>
        <taxon>Clostridia</taxon>
        <taxon>Halanaerobiales</taxon>
        <taxon>Halobacteroidaceae</taxon>
        <taxon>Orenia</taxon>
    </lineage>
</organism>
<dbReference type="SMART" id="SM00909">
    <property type="entry name" value="Germane"/>
    <property type="match status" value="1"/>
</dbReference>
<dbReference type="EMBL" id="SOEG01000038">
    <property type="protein sequence ID" value="TDX46616.1"/>
    <property type="molecule type" value="Genomic_DNA"/>
</dbReference>
<dbReference type="Proteomes" id="UP000295832">
    <property type="component" value="Unassembled WGS sequence"/>
</dbReference>
<keyword evidence="5" id="KW-1185">Reference proteome</keyword>
<dbReference type="GO" id="GO:0030288">
    <property type="term" value="C:outer membrane-bounded periplasmic space"/>
    <property type="evidence" value="ECO:0007669"/>
    <property type="project" value="TreeGrafter"/>
</dbReference>
<dbReference type="Pfam" id="PF01520">
    <property type="entry name" value="Amidase_3"/>
    <property type="match status" value="1"/>
</dbReference>
<keyword evidence="1" id="KW-0378">Hydrolase</keyword>
<dbReference type="Pfam" id="PF10646">
    <property type="entry name" value="Germane"/>
    <property type="match status" value="1"/>
</dbReference>
<name>A0A4R8GLR4_9FIRM</name>
<protein>
    <submittedName>
        <fullName evidence="4">N-acetylmuramoyl-L-alanine amidase</fullName>
    </submittedName>
</protein>
<evidence type="ECO:0000313" key="4">
    <source>
        <dbReference type="EMBL" id="TDX46616.1"/>
    </source>
</evidence>
<dbReference type="RefSeq" id="WP_166668007.1">
    <property type="nucleotide sequence ID" value="NZ_SOEG01000038.1"/>
</dbReference>
<dbReference type="STRING" id="926561.GCA_000379025_03037"/>
<evidence type="ECO:0000256" key="1">
    <source>
        <dbReference type="ARBA" id="ARBA00022801"/>
    </source>
</evidence>
<dbReference type="GO" id="GO:0008745">
    <property type="term" value="F:N-acetylmuramoyl-L-alanine amidase activity"/>
    <property type="evidence" value="ECO:0007669"/>
    <property type="project" value="InterPro"/>
</dbReference>
<dbReference type="SUPFAM" id="SSF53187">
    <property type="entry name" value="Zn-dependent exopeptidases"/>
    <property type="match status" value="1"/>
</dbReference>